<gene>
    <name evidence="7" type="ORF">C7U55_02565</name>
</gene>
<dbReference type="GO" id="GO:0006508">
    <property type="term" value="P:proteolysis"/>
    <property type="evidence" value="ECO:0007669"/>
    <property type="project" value="UniProtKB-KW"/>
</dbReference>
<dbReference type="Proteomes" id="UP000241201">
    <property type="component" value="Unassembled WGS sequence"/>
</dbReference>
<organism evidence="7 8">
    <name type="scientific">Faecalibacillus faecis</name>
    <dbReference type="NCBI Taxonomy" id="1982628"/>
    <lineage>
        <taxon>Bacteria</taxon>
        <taxon>Bacillati</taxon>
        <taxon>Bacillota</taxon>
        <taxon>Erysipelotrichia</taxon>
        <taxon>Erysipelotrichales</taxon>
        <taxon>Coprobacillaceae</taxon>
        <taxon>Faecalibacillus</taxon>
    </lineage>
</organism>
<evidence type="ECO:0000256" key="2">
    <source>
        <dbReference type="ARBA" id="ARBA00022670"/>
    </source>
</evidence>
<keyword evidence="2" id="KW-0645">Protease</keyword>
<dbReference type="InterPro" id="IPR007422">
    <property type="entry name" value="Peptidase_Prp"/>
</dbReference>
<dbReference type="Gene3D" id="3.30.70.1490">
    <property type="entry name" value="Cysteine protease Prp"/>
    <property type="match status" value="1"/>
</dbReference>
<keyword evidence="8" id="KW-1185">Reference proteome</keyword>
<reference evidence="8" key="1">
    <citation type="submission" date="2018-03" db="EMBL/GenBank/DDBJ databases">
        <title>Lachnoclostridium SNUG30370 gen.nov., sp.nov., isolated from human faeces.</title>
        <authorList>
            <person name="Seo B."/>
            <person name="Jeon K."/>
            <person name="Ko G."/>
        </authorList>
    </citation>
    <scope>NUCLEOTIDE SEQUENCE [LARGE SCALE GENOMIC DNA]</scope>
    <source>
        <strain evidence="8">SNUG30370</strain>
    </source>
</reference>
<dbReference type="PANTHER" id="PTHR39178">
    <property type="entry name" value="HYPOTHETICAL RIBOSOME-ASSOCIATED PROTEIN"/>
    <property type="match status" value="1"/>
</dbReference>
<name>A0A2T3G2D0_9FIRM</name>
<keyword evidence="1" id="KW-0690">Ribosome biogenesis</keyword>
<dbReference type="GO" id="GO:0042254">
    <property type="term" value="P:ribosome biogenesis"/>
    <property type="evidence" value="ECO:0007669"/>
    <property type="project" value="UniProtKB-KW"/>
</dbReference>
<dbReference type="AlphaFoldDB" id="A0A2T3G2D0"/>
<evidence type="ECO:0000313" key="8">
    <source>
        <dbReference type="Proteomes" id="UP000241201"/>
    </source>
</evidence>
<dbReference type="InterPro" id="IPR036764">
    <property type="entry name" value="Peptidase_Prp_sf"/>
</dbReference>
<evidence type="ECO:0000256" key="4">
    <source>
        <dbReference type="ARBA" id="ARBA00022807"/>
    </source>
</evidence>
<evidence type="ECO:0000256" key="5">
    <source>
        <dbReference type="ARBA" id="ARBA00044503"/>
    </source>
</evidence>
<dbReference type="EMBL" id="PYLP01000002">
    <property type="protein sequence ID" value="PST41688.1"/>
    <property type="molecule type" value="Genomic_DNA"/>
</dbReference>
<proteinExistence type="inferred from homology"/>
<dbReference type="PANTHER" id="PTHR39178:SF1">
    <property type="entry name" value="RIBOSOMAL-PROCESSING CYSTEINE PROTEASE PRP"/>
    <property type="match status" value="1"/>
</dbReference>
<evidence type="ECO:0000256" key="1">
    <source>
        <dbReference type="ARBA" id="ARBA00022517"/>
    </source>
</evidence>
<sequence>MAIVSDCFLFSKRGIYMIKITVGISKEHIAVKCVGHANYNICGEDIVCSAISTLLQTLCYSLEELTSNKINVSLEKGEGYIGIYHPTCKAITLVNGFVIGCREVSHTYPDYVQLEIKE</sequence>
<keyword evidence="4" id="KW-0788">Thiol protease</keyword>
<keyword evidence="3" id="KW-0378">Hydrolase</keyword>
<dbReference type="SUPFAM" id="SSF118010">
    <property type="entry name" value="TM1457-like"/>
    <property type="match status" value="1"/>
</dbReference>
<protein>
    <recommendedName>
        <fullName evidence="6">Ribosomal processing cysteine protease Prp</fullName>
    </recommendedName>
</protein>
<accession>A0A2T3G2D0</accession>
<comment type="caution">
    <text evidence="7">The sequence shown here is derived from an EMBL/GenBank/DDBJ whole genome shotgun (WGS) entry which is preliminary data.</text>
</comment>
<dbReference type="Pfam" id="PF04327">
    <property type="entry name" value="Peptidase_Prp"/>
    <property type="match status" value="1"/>
</dbReference>
<dbReference type="GO" id="GO:0008234">
    <property type="term" value="F:cysteine-type peptidase activity"/>
    <property type="evidence" value="ECO:0007669"/>
    <property type="project" value="UniProtKB-KW"/>
</dbReference>
<evidence type="ECO:0000256" key="6">
    <source>
        <dbReference type="ARBA" id="ARBA00044538"/>
    </source>
</evidence>
<comment type="similarity">
    <text evidence="5">Belongs to the Prp family.</text>
</comment>
<evidence type="ECO:0000256" key="3">
    <source>
        <dbReference type="ARBA" id="ARBA00022801"/>
    </source>
</evidence>
<evidence type="ECO:0000313" key="7">
    <source>
        <dbReference type="EMBL" id="PST41688.1"/>
    </source>
</evidence>
<dbReference type="CDD" id="cd16332">
    <property type="entry name" value="Prp-like"/>
    <property type="match status" value="1"/>
</dbReference>